<sequence length="1052" mass="105595">MMTGKLRSIRGHVGRGVGLRRGPVGSALAVLAVVAGLVVVPAAGGSAAIADGVRTAQPVAVRAAVPVGKLTPRGCTVAAGAAVCDLFAMAGTASMLGTSIPIWGFSSVATAGSATAPGPLLVVQQGDQVTVNLHNQLPGQQISLAFPGQAPSAFTGTTGDDTSGIASGSDRSYRFTANRPGTFAYEAGHTSNGARQVAMGLAGALVVLPADGSAYGAAAGMPATSYDDEAVLVMSEVDPALNADPLAFDMRNFRPRYRTFNGKPYPATDEISTDQGHNVLLRYVNVGSQSHSMSVLGGDQVEIAQDGHQMKYQSTVTAESVEPGQTLDTLVRMPTGPEAKLALYEPAMHLDNNGQHNADPLQFAFGGMLTFLDTNAPPPSTDGVGPVASHATATPNPSDGTVDVTVTADLSDATTGGSPVAQAEFVVDDAVTTGVGYGIPMTASYGTVGVSGATGTLPAVAADCSPPTGPPPVALNCLSAGRHTIYVRALDAAGNWGSTVSVVLNLPKTGPQTSGGTLVDSPVNGTTAVDISATGDDSAAGGTITAAEYFLDTQGADGTGVAMTRNRVATIVSEDATIPAAAIAGLAEGTHHVLVHSKDSLGLWGPVLDLELVVDLTGPQVIAAAVAPNPSNGILTSKGNSGYLVVSAQISDTDAGGAPQSNLVDAETFLDPASPNPAGGSGLQLVAVDGALDAANESVYGLIPISQIRALSNGTHRVAVRGQDASGTWGPLYTVGLVVDKTAPVIAGPLTGAPNPTNGAANLTLTAALTESVGLGSAEFWVGTTDPGVGKGTRVSVSVTGGNAVATVPLVNVASGTVQFNLRVQDTAGNWSNALSTSVVVSRPNLIFANNFEPADPAWSGTTGLVAPTAAAAQTAVEPGSTRGLSVTLAGGRNNVAGYLTDASPTAETTYHARFAFNRNTLTPGNGNVLTLFDGRSAGNAAVFAVQYRVNGGQSQIRTVLSRAGGTVNGNWVVLPTGSSVLQVDWAAGPATGAGAGYLQLKINGSNMSNQTGNTSALRLDTVLLGVTGGFTGTSSGAGYFDSFLSTRVTLP</sequence>
<dbReference type="GO" id="GO:0005507">
    <property type="term" value="F:copper ion binding"/>
    <property type="evidence" value="ECO:0007669"/>
    <property type="project" value="InterPro"/>
</dbReference>
<protein>
    <submittedName>
        <fullName evidence="6">Multicopper oxidase</fullName>
    </submittedName>
</protein>
<accession>A0A1H0SYB6</accession>
<dbReference type="InterPro" id="IPR011707">
    <property type="entry name" value="Cu-oxidase-like_N"/>
</dbReference>
<dbReference type="PANTHER" id="PTHR11709">
    <property type="entry name" value="MULTI-COPPER OXIDASE"/>
    <property type="match status" value="1"/>
</dbReference>
<dbReference type="Gene3D" id="2.60.40.420">
    <property type="entry name" value="Cupredoxins - blue copper proteins"/>
    <property type="match status" value="1"/>
</dbReference>
<dbReference type="Pfam" id="PF07732">
    <property type="entry name" value="Cu-oxidase_3"/>
    <property type="match status" value="1"/>
</dbReference>
<feature type="domain" description="Plastocyanin-like" evidence="5">
    <location>
        <begin position="115"/>
        <end position="209"/>
    </location>
</feature>
<keyword evidence="3" id="KW-0186">Copper</keyword>
<evidence type="ECO:0000256" key="2">
    <source>
        <dbReference type="ARBA" id="ARBA00023002"/>
    </source>
</evidence>
<dbReference type="AlphaFoldDB" id="A0A1H0SYB6"/>
<proteinExistence type="predicted"/>
<evidence type="ECO:0000256" key="4">
    <source>
        <dbReference type="SAM" id="MobiDB-lite"/>
    </source>
</evidence>
<evidence type="ECO:0000259" key="5">
    <source>
        <dbReference type="Pfam" id="PF07732"/>
    </source>
</evidence>
<keyword evidence="7" id="KW-1185">Reference proteome</keyword>
<keyword evidence="1" id="KW-0479">Metal-binding</keyword>
<dbReference type="InterPro" id="IPR008972">
    <property type="entry name" value="Cupredoxin"/>
</dbReference>
<gene>
    <name evidence="6" type="ORF">SAMN04515671_4355</name>
</gene>
<evidence type="ECO:0000313" key="6">
    <source>
        <dbReference type="EMBL" id="SDP46639.1"/>
    </source>
</evidence>
<dbReference type="GO" id="GO:0016491">
    <property type="term" value="F:oxidoreductase activity"/>
    <property type="evidence" value="ECO:0007669"/>
    <property type="project" value="UniProtKB-KW"/>
</dbReference>
<organism evidence="6 7">
    <name type="scientific">Nakamurella panacisegetis</name>
    <dbReference type="NCBI Taxonomy" id="1090615"/>
    <lineage>
        <taxon>Bacteria</taxon>
        <taxon>Bacillati</taxon>
        <taxon>Actinomycetota</taxon>
        <taxon>Actinomycetes</taxon>
        <taxon>Nakamurellales</taxon>
        <taxon>Nakamurellaceae</taxon>
        <taxon>Nakamurella</taxon>
    </lineage>
</organism>
<dbReference type="SUPFAM" id="SSF49503">
    <property type="entry name" value="Cupredoxins"/>
    <property type="match status" value="2"/>
</dbReference>
<dbReference type="InterPro" id="IPR045087">
    <property type="entry name" value="Cu-oxidase_fam"/>
</dbReference>
<dbReference type="PANTHER" id="PTHR11709:SF394">
    <property type="entry name" value="FI03373P-RELATED"/>
    <property type="match status" value="1"/>
</dbReference>
<dbReference type="Proteomes" id="UP000198741">
    <property type="component" value="Chromosome I"/>
</dbReference>
<dbReference type="EMBL" id="LT629710">
    <property type="protein sequence ID" value="SDP46639.1"/>
    <property type="molecule type" value="Genomic_DNA"/>
</dbReference>
<evidence type="ECO:0000313" key="7">
    <source>
        <dbReference type="Proteomes" id="UP000198741"/>
    </source>
</evidence>
<reference evidence="6 7" key="1">
    <citation type="submission" date="2016-10" db="EMBL/GenBank/DDBJ databases">
        <authorList>
            <person name="de Groot N.N."/>
        </authorList>
    </citation>
    <scope>NUCLEOTIDE SEQUENCE [LARGE SCALE GENOMIC DNA]</scope>
    <source>
        <strain evidence="7">P4-7,KCTC 19426,CECT 7604</strain>
    </source>
</reference>
<evidence type="ECO:0000256" key="3">
    <source>
        <dbReference type="ARBA" id="ARBA00023008"/>
    </source>
</evidence>
<name>A0A1H0SYB6_9ACTN</name>
<keyword evidence="2" id="KW-0560">Oxidoreductase</keyword>
<evidence type="ECO:0000256" key="1">
    <source>
        <dbReference type="ARBA" id="ARBA00022723"/>
    </source>
</evidence>
<feature type="region of interest" description="Disordered" evidence="4">
    <location>
        <begin position="376"/>
        <end position="402"/>
    </location>
</feature>
<dbReference type="STRING" id="1090615.SAMN04515671_4355"/>